<geneLocation type="mitochondrion" evidence="10"/>
<comment type="similarity">
    <text evidence="2 7">Belongs to the complex I subunit 1 family.</text>
</comment>
<keyword evidence="7" id="KW-0520">NAD</keyword>
<organism evidence="10">
    <name type="scientific">Lamprotula tortuosa</name>
    <dbReference type="NCBI Taxonomy" id="332607"/>
    <lineage>
        <taxon>Eukaryota</taxon>
        <taxon>Metazoa</taxon>
        <taxon>Spiralia</taxon>
        <taxon>Lophotrochozoa</taxon>
        <taxon>Mollusca</taxon>
        <taxon>Bivalvia</taxon>
        <taxon>Autobranchia</taxon>
        <taxon>Heteroconchia</taxon>
        <taxon>Palaeoheterodonta</taxon>
        <taxon>Unionida</taxon>
        <taxon>Unionoidea</taxon>
        <taxon>Unionidae</taxon>
        <taxon>Gonideinae</taxon>
        <taxon>Lamprotula</taxon>
    </lineage>
</organism>
<dbReference type="HAMAP" id="MF_01350">
    <property type="entry name" value="NDH1_NuoH"/>
    <property type="match status" value="1"/>
</dbReference>
<dbReference type="Pfam" id="PF00146">
    <property type="entry name" value="NADHdh"/>
    <property type="match status" value="1"/>
</dbReference>
<sequence length="337" mass="38004">MYYSSFTPSQSFQTLFEVSWQKSASDLSSDHEVLLPFLMTQHLISTFITYLLILLGVAFFTLLERKALGYFQIRKGPNKLGIIGIPQPLADALKLFVKEWITPMSSNYFPFILTPTVMLILALSLWQLFPSFMLSSQLTLGMLLFLCISSLTVYTTLMAGWSSNSKYALLGAVRAMAQTISYEVTMTLIIIFYLFLTMEMDMVSVRLANTSMIMMMLFLPLSVMWLAVILAETNRAPFDFAEGESELVSGFNIEYGGAGFAFLFMAEYSNILMMSLITSCLLTGTLILSIPVAIIFLWARATLPRYRYDLLMAMAWKSFLPLSLAILMALSPLLFFL</sequence>
<accession>R4ITA4</accession>
<evidence type="ECO:0000256" key="5">
    <source>
        <dbReference type="ARBA" id="ARBA00022989"/>
    </source>
</evidence>
<proteinExistence type="inferred from homology"/>
<evidence type="ECO:0000256" key="1">
    <source>
        <dbReference type="ARBA" id="ARBA00004141"/>
    </source>
</evidence>
<keyword evidence="4 7" id="KW-0812">Transmembrane</keyword>
<dbReference type="EC" id="7.1.1.2" evidence="8"/>
<dbReference type="GO" id="GO:0005743">
    <property type="term" value="C:mitochondrial inner membrane"/>
    <property type="evidence" value="ECO:0007669"/>
    <property type="project" value="UniProtKB-SubCell"/>
</dbReference>
<protein>
    <recommendedName>
        <fullName evidence="3 8">NADH-ubiquinone oxidoreductase chain 1</fullName>
        <ecNumber evidence="8">7.1.1.2</ecNumber>
    </recommendedName>
</protein>
<dbReference type="RefSeq" id="YP_008081002.1">
    <property type="nucleotide sequence ID" value="NC_021404.1"/>
</dbReference>
<reference evidence="10" key="1">
    <citation type="journal article" date="2013" name="Mitochondrial DNA">
        <title>Complete F-type mitochondrial genome of Chinese freshwater mussel Lamprotula tortuosa.</title>
        <authorList>
            <person name="Wang G."/>
            <person name="Cao X."/>
            <person name="Li J."/>
        </authorList>
    </citation>
    <scope>NUCLEOTIDE SEQUENCE</scope>
</reference>
<feature type="transmembrane region" description="Helical" evidence="9">
    <location>
        <begin position="108"/>
        <end position="126"/>
    </location>
</feature>
<dbReference type="InterPro" id="IPR001694">
    <property type="entry name" value="NADH_UbQ_OxRdtase_su1/FPO"/>
</dbReference>
<dbReference type="GeneID" id="15822532"/>
<comment type="catalytic activity">
    <reaction evidence="8">
        <text>a ubiquinone + NADH + 5 H(+)(in) = a ubiquinol + NAD(+) + 4 H(+)(out)</text>
        <dbReference type="Rhea" id="RHEA:29091"/>
        <dbReference type="Rhea" id="RHEA-COMP:9565"/>
        <dbReference type="Rhea" id="RHEA-COMP:9566"/>
        <dbReference type="ChEBI" id="CHEBI:15378"/>
        <dbReference type="ChEBI" id="CHEBI:16389"/>
        <dbReference type="ChEBI" id="CHEBI:17976"/>
        <dbReference type="ChEBI" id="CHEBI:57540"/>
        <dbReference type="ChEBI" id="CHEBI:57945"/>
        <dbReference type="EC" id="7.1.1.2"/>
    </reaction>
</comment>
<evidence type="ECO:0000313" key="10">
    <source>
        <dbReference type="EMBL" id="AGC27344.1"/>
    </source>
</evidence>
<feature type="transmembrane region" description="Helical" evidence="9">
    <location>
        <begin position="43"/>
        <end position="63"/>
    </location>
</feature>
<evidence type="ECO:0000256" key="7">
    <source>
        <dbReference type="RuleBase" id="RU000471"/>
    </source>
</evidence>
<dbReference type="PANTHER" id="PTHR11432">
    <property type="entry name" value="NADH DEHYDROGENASE SUBUNIT 1"/>
    <property type="match status" value="1"/>
</dbReference>
<feature type="transmembrane region" description="Helical" evidence="9">
    <location>
        <begin position="180"/>
        <end position="198"/>
    </location>
</feature>
<dbReference type="EMBL" id="KC109779">
    <property type="protein sequence ID" value="AGC27344.1"/>
    <property type="molecule type" value="Genomic_DNA"/>
</dbReference>
<comment type="subcellular location">
    <subcellularLocation>
        <location evidence="1">Membrane</location>
        <topology evidence="1">Multi-pass membrane protein</topology>
    </subcellularLocation>
    <subcellularLocation>
        <location evidence="7">Mitochondrion inner membrane</location>
        <topology evidence="7">Multi-pass membrane protein</topology>
    </subcellularLocation>
</comment>
<evidence type="ECO:0000256" key="3">
    <source>
        <dbReference type="ARBA" id="ARBA00021009"/>
    </source>
</evidence>
<keyword evidence="6 9" id="KW-0472">Membrane</keyword>
<keyword evidence="8" id="KW-0830">Ubiquinone</keyword>
<dbReference type="PROSITE" id="PS00668">
    <property type="entry name" value="COMPLEX1_ND1_2"/>
    <property type="match status" value="1"/>
</dbReference>
<feature type="transmembrane region" description="Helical" evidence="9">
    <location>
        <begin position="319"/>
        <end position="336"/>
    </location>
</feature>
<keyword evidence="5 9" id="KW-1133">Transmembrane helix</keyword>
<evidence type="ECO:0000256" key="9">
    <source>
        <dbReference type="SAM" id="Phobius"/>
    </source>
</evidence>
<evidence type="ECO:0000256" key="6">
    <source>
        <dbReference type="ARBA" id="ARBA00023136"/>
    </source>
</evidence>
<evidence type="ECO:0000256" key="2">
    <source>
        <dbReference type="ARBA" id="ARBA00010535"/>
    </source>
</evidence>
<feature type="transmembrane region" description="Helical" evidence="9">
    <location>
        <begin position="271"/>
        <end position="299"/>
    </location>
</feature>
<dbReference type="GO" id="GO:0008137">
    <property type="term" value="F:NADH dehydrogenase (ubiquinone) activity"/>
    <property type="evidence" value="ECO:0007669"/>
    <property type="project" value="UniProtKB-EC"/>
</dbReference>
<dbReference type="GO" id="GO:0003954">
    <property type="term" value="F:NADH dehydrogenase activity"/>
    <property type="evidence" value="ECO:0007669"/>
    <property type="project" value="TreeGrafter"/>
</dbReference>
<gene>
    <name evidence="10" type="primary">ND1</name>
</gene>
<dbReference type="AlphaFoldDB" id="R4ITA4"/>
<name>R4ITA4_9BIVA</name>
<evidence type="ECO:0000256" key="4">
    <source>
        <dbReference type="ARBA" id="ARBA00022692"/>
    </source>
</evidence>
<dbReference type="InterPro" id="IPR018086">
    <property type="entry name" value="NADH_UbQ_OxRdtase_su1_CS"/>
</dbReference>
<feature type="transmembrane region" description="Helical" evidence="9">
    <location>
        <begin position="210"/>
        <end position="231"/>
    </location>
</feature>
<dbReference type="PROSITE" id="PS00667">
    <property type="entry name" value="COMPLEX1_ND1_1"/>
    <property type="match status" value="1"/>
</dbReference>
<dbReference type="GO" id="GO:0009060">
    <property type="term" value="P:aerobic respiration"/>
    <property type="evidence" value="ECO:0007669"/>
    <property type="project" value="TreeGrafter"/>
</dbReference>
<evidence type="ECO:0000256" key="8">
    <source>
        <dbReference type="RuleBase" id="RU000473"/>
    </source>
</evidence>
<dbReference type="CTD" id="4535"/>
<dbReference type="PANTHER" id="PTHR11432:SF3">
    <property type="entry name" value="NADH-UBIQUINONE OXIDOREDUCTASE CHAIN 1"/>
    <property type="match status" value="1"/>
</dbReference>
<feature type="transmembrane region" description="Helical" evidence="9">
    <location>
        <begin position="138"/>
        <end position="159"/>
    </location>
</feature>
<keyword evidence="8 10" id="KW-0496">Mitochondrion</keyword>